<proteinExistence type="predicted"/>
<sequence>MSFVDTKTENGSPVYVRYKCNGYTGFAENPKEEYDVFITVATLGINVENNFSHNYDYVYNSRNEFYARRLQTSSFNVKAEMEALAILGENNEPILFVVEAVPKKKK</sequence>
<organism evidence="1">
    <name type="scientific">Siphoviridae sp. ctLqe90</name>
    <dbReference type="NCBI Taxonomy" id="2825456"/>
    <lineage>
        <taxon>Viruses</taxon>
        <taxon>Duplodnaviria</taxon>
        <taxon>Heunggongvirae</taxon>
        <taxon>Uroviricota</taxon>
        <taxon>Caudoviricetes</taxon>
    </lineage>
</organism>
<reference evidence="1" key="1">
    <citation type="journal article" date="2021" name="Proc. Natl. Acad. Sci. U.S.A.">
        <title>A Catalog of Tens of Thousands of Viruses from Human Metagenomes Reveals Hidden Associations with Chronic Diseases.</title>
        <authorList>
            <person name="Tisza M.J."/>
            <person name="Buck C.B."/>
        </authorList>
    </citation>
    <scope>NUCLEOTIDE SEQUENCE</scope>
    <source>
        <strain evidence="1">CtLqe90</strain>
    </source>
</reference>
<dbReference type="EMBL" id="BK015564">
    <property type="protein sequence ID" value="DAE13183.1"/>
    <property type="molecule type" value="Genomic_DNA"/>
</dbReference>
<protein>
    <submittedName>
        <fullName evidence="1">Uncharacterized protein</fullName>
    </submittedName>
</protein>
<evidence type="ECO:0000313" key="1">
    <source>
        <dbReference type="EMBL" id="DAE13183.1"/>
    </source>
</evidence>
<name>A0A8S5Q1H8_9CAUD</name>
<accession>A0A8S5Q1H8</accession>